<dbReference type="SUPFAM" id="SSF48452">
    <property type="entry name" value="TPR-like"/>
    <property type="match status" value="1"/>
</dbReference>
<evidence type="ECO:0000313" key="3">
    <source>
        <dbReference type="EMBL" id="QPJ62428.1"/>
    </source>
</evidence>
<evidence type="ECO:0000256" key="1">
    <source>
        <dbReference type="SAM" id="SignalP"/>
    </source>
</evidence>
<feature type="signal peptide" evidence="1">
    <location>
        <begin position="1"/>
        <end position="27"/>
    </location>
</feature>
<feature type="chain" id="PRO_5032981853" evidence="1">
    <location>
        <begin position="28"/>
        <end position="348"/>
    </location>
</feature>
<proteinExistence type="predicted"/>
<dbReference type="KEGG" id="nli:G3M70_11320"/>
<dbReference type="PANTHER" id="PTHR23150">
    <property type="entry name" value="SULFATASE MODIFYING FACTOR 1, 2"/>
    <property type="match status" value="1"/>
</dbReference>
<dbReference type="InterPro" id="IPR016187">
    <property type="entry name" value="CTDL_fold"/>
</dbReference>
<evidence type="ECO:0000313" key="4">
    <source>
        <dbReference type="Proteomes" id="UP000594688"/>
    </source>
</evidence>
<keyword evidence="1" id="KW-0732">Signal</keyword>
<dbReference type="InterPro" id="IPR011990">
    <property type="entry name" value="TPR-like_helical_dom_sf"/>
</dbReference>
<dbReference type="InterPro" id="IPR042095">
    <property type="entry name" value="SUMF_sf"/>
</dbReference>
<feature type="domain" description="Sulfatase-modifying factor enzyme-like" evidence="2">
    <location>
        <begin position="32"/>
        <end position="290"/>
    </location>
</feature>
<dbReference type="EMBL" id="CP048685">
    <property type="protein sequence ID" value="QPJ62428.1"/>
    <property type="molecule type" value="Genomic_DNA"/>
</dbReference>
<dbReference type="InterPro" id="IPR051043">
    <property type="entry name" value="Sulfatase_Mod_Factor_Kinase"/>
</dbReference>
<dbReference type="Proteomes" id="UP000594688">
    <property type="component" value="Chromosome"/>
</dbReference>
<accession>A0A7T0BWV9</accession>
<sequence>MKTKKYLKTAFCGLALAMFISPQAGLAQESPENMSFIPGGSFLMGVDKSVVVDTQKMTQRERLKYAVSREAFHDEGPAHMVILDPYYMDKMEVSNSQYADFIKATGHPAPAYWDDHRRNKPEQPVSGVNWHDANAYCHWANKRLPTEAEWEKAARGPEGFKYPWGNDLDSSKANYGRKQEFTANVDSYPEGKSPYGLHNMAGNVFEWVHDWYDPNYYKNTQDTVNPTGPKQGVFLSSTGTFVDRIATGKKRVIRGGSWYAPEASVTNTHRFWNDPMNNSYGVGLGFRCARSVDNDSMLQARTFYMDALINMGAEKNKQALKSIEKALKLDSSNAEYLKLKEMIQKQVR</sequence>
<dbReference type="GO" id="GO:0120147">
    <property type="term" value="F:formylglycine-generating oxidase activity"/>
    <property type="evidence" value="ECO:0007669"/>
    <property type="project" value="TreeGrafter"/>
</dbReference>
<reference evidence="3 4" key="1">
    <citation type="submission" date="2020-02" db="EMBL/GenBank/DDBJ databases">
        <title>Genomic and physiological characterization of two novel Nitrospinaceae genera.</title>
        <authorList>
            <person name="Mueller A.J."/>
            <person name="Jung M.-Y."/>
            <person name="Strachan C.R."/>
            <person name="Herbold C.W."/>
            <person name="Kirkegaard R.H."/>
            <person name="Daims H."/>
        </authorList>
    </citation>
    <scope>NUCLEOTIDE SEQUENCE [LARGE SCALE GENOMIC DNA]</scope>
    <source>
        <strain evidence="3">EB</strain>
    </source>
</reference>
<organism evidence="3 4">
    <name type="scientific">Candidatus Nitronauta litoralis</name>
    <dbReference type="NCBI Taxonomy" id="2705533"/>
    <lineage>
        <taxon>Bacteria</taxon>
        <taxon>Pseudomonadati</taxon>
        <taxon>Nitrospinota/Tectimicrobiota group</taxon>
        <taxon>Nitrospinota</taxon>
        <taxon>Nitrospinia</taxon>
        <taxon>Nitrospinales</taxon>
        <taxon>Nitrospinaceae</taxon>
        <taxon>Candidatus Nitronauta</taxon>
    </lineage>
</organism>
<dbReference type="AlphaFoldDB" id="A0A7T0BWV9"/>
<protein>
    <submittedName>
        <fullName evidence="3">Formylglycine-generating enzyme family protein</fullName>
    </submittedName>
</protein>
<evidence type="ECO:0000259" key="2">
    <source>
        <dbReference type="Pfam" id="PF03781"/>
    </source>
</evidence>
<name>A0A7T0BWV9_9BACT</name>
<dbReference type="Gene3D" id="3.90.1580.10">
    <property type="entry name" value="paralog of FGE (formylglycine-generating enzyme)"/>
    <property type="match status" value="1"/>
</dbReference>
<gene>
    <name evidence="3" type="ORF">G3M70_11320</name>
</gene>
<dbReference type="Pfam" id="PF03781">
    <property type="entry name" value="FGE-sulfatase"/>
    <property type="match status" value="1"/>
</dbReference>
<dbReference type="PANTHER" id="PTHR23150:SF19">
    <property type="entry name" value="FORMYLGLYCINE-GENERATING ENZYME"/>
    <property type="match status" value="1"/>
</dbReference>
<dbReference type="InterPro" id="IPR005532">
    <property type="entry name" value="SUMF_dom"/>
</dbReference>
<dbReference type="SUPFAM" id="SSF56436">
    <property type="entry name" value="C-type lectin-like"/>
    <property type="match status" value="1"/>
</dbReference>